<organism evidence="1 2">
    <name type="scientific">Maritimibacter alkaliphilus HTCC2654</name>
    <dbReference type="NCBI Taxonomy" id="314271"/>
    <lineage>
        <taxon>Bacteria</taxon>
        <taxon>Pseudomonadati</taxon>
        <taxon>Pseudomonadota</taxon>
        <taxon>Alphaproteobacteria</taxon>
        <taxon>Rhodobacterales</taxon>
        <taxon>Roseobacteraceae</taxon>
        <taxon>Maritimibacter</taxon>
    </lineage>
</organism>
<gene>
    <name evidence="1" type="ORF">RB2654_14445</name>
</gene>
<name>A3VGT8_9RHOB</name>
<reference evidence="1 2" key="1">
    <citation type="journal article" date="2010" name="J. Bacteriol.">
        <title>Genome sequences of Pelagibaca bermudensis HTCC2601T and Maritimibacter alkaliphilus HTCC2654T, the type strains of two marine Roseobacter genera.</title>
        <authorList>
            <person name="Thrash J.C."/>
            <person name="Cho J.C."/>
            <person name="Ferriera S."/>
            <person name="Johnson J."/>
            <person name="Vergin K.L."/>
            <person name="Giovannoni S.J."/>
        </authorList>
    </citation>
    <scope>NUCLEOTIDE SEQUENCE [LARGE SCALE GENOMIC DNA]</scope>
    <source>
        <strain evidence="1 2">HTCC2654</strain>
    </source>
</reference>
<dbReference type="EMBL" id="AAMT01000008">
    <property type="protein sequence ID" value="EAQ12493.1"/>
    <property type="molecule type" value="Genomic_DNA"/>
</dbReference>
<comment type="caution">
    <text evidence="1">The sequence shown here is derived from an EMBL/GenBank/DDBJ whole genome shotgun (WGS) entry which is preliminary data.</text>
</comment>
<sequence length="83" mass="8463">MAGSIFSALPTTRSTSAIPANVSGSVWAAQPVTISFASGFSRRNRRISCRALRTASAVTAQVFTTTAPSTPAPSASVFIASVS</sequence>
<evidence type="ECO:0000313" key="2">
    <source>
        <dbReference type="Proteomes" id="UP000002931"/>
    </source>
</evidence>
<accession>A3VGT8</accession>
<dbReference type="Proteomes" id="UP000002931">
    <property type="component" value="Unassembled WGS sequence"/>
</dbReference>
<evidence type="ECO:0000313" key="1">
    <source>
        <dbReference type="EMBL" id="EAQ12493.1"/>
    </source>
</evidence>
<dbReference type="AlphaFoldDB" id="A3VGT8"/>
<dbReference type="HOGENOM" id="CLU_2538586_0_0_5"/>
<keyword evidence="2" id="KW-1185">Reference proteome</keyword>
<protein>
    <submittedName>
        <fullName evidence="1">Uncharacterized protein</fullName>
    </submittedName>
</protein>
<proteinExistence type="predicted"/>